<evidence type="ECO:0000256" key="3">
    <source>
        <dbReference type="ARBA" id="ARBA00022448"/>
    </source>
</evidence>
<organism evidence="6 7">
    <name type="scientific">Acaryochloris marina (strain MBIC 11017)</name>
    <dbReference type="NCBI Taxonomy" id="329726"/>
    <lineage>
        <taxon>Bacteria</taxon>
        <taxon>Bacillati</taxon>
        <taxon>Cyanobacteriota</taxon>
        <taxon>Cyanophyceae</taxon>
        <taxon>Acaryochloridales</taxon>
        <taxon>Acaryochloridaceae</taxon>
        <taxon>Acaryochloris</taxon>
    </lineage>
</organism>
<sequence length="344" mass="37365">MLLLWLVLAISLAIGIRRLRIRGGRRFLWLSVSACLLLSLLMSCASDPLPNLPQQRSPLAKGTFLSIEHAMGTSQVPIQAQRVITVDTAALDAALALGVKPVGSVVYSQFPAYLGDQTEGIASVGEGTQPNLETILSLKPDLILGSKISSGKIYKHLDRIAPTVLTEGSGREGEWHENFRLFAKALNKESAGRQVLTDYQQRVKALQQQLVEVDQTVVSVVATGQGQIGLYTSNSFSGSVLEDIGFDRPSKQKNAKGYAVQIAREDLDSLNGDLLFLIHSPQISGSFDYDGFVSDPLWSKLSAVQNKKIYEVNSEVWTAGRNILAANQILDDIAQIFSISISPS</sequence>
<evidence type="ECO:0000259" key="5">
    <source>
        <dbReference type="PROSITE" id="PS50983"/>
    </source>
</evidence>
<dbReference type="PANTHER" id="PTHR30532:SF25">
    <property type="entry name" value="IRON(III) DICITRATE-BINDING PERIPLASMIC PROTEIN"/>
    <property type="match status" value="1"/>
</dbReference>
<evidence type="ECO:0000256" key="1">
    <source>
        <dbReference type="ARBA" id="ARBA00004196"/>
    </source>
</evidence>
<evidence type="ECO:0000256" key="4">
    <source>
        <dbReference type="ARBA" id="ARBA00022729"/>
    </source>
</evidence>
<dbReference type="Gene3D" id="3.40.50.1980">
    <property type="entry name" value="Nitrogenase molybdenum iron protein domain"/>
    <property type="match status" value="2"/>
</dbReference>
<comment type="subcellular location">
    <subcellularLocation>
        <location evidence="1">Cell envelope</location>
    </subcellularLocation>
</comment>
<keyword evidence="3" id="KW-0813">Transport</keyword>
<dbReference type="PANTHER" id="PTHR30532">
    <property type="entry name" value="IRON III DICITRATE-BINDING PERIPLASMIC PROTEIN"/>
    <property type="match status" value="1"/>
</dbReference>
<dbReference type="RefSeq" id="WP_012163753.1">
    <property type="nucleotide sequence ID" value="NC_009925.1"/>
</dbReference>
<protein>
    <submittedName>
        <fullName evidence="6">Probable iron(III) dicitrate ABC transporter</fullName>
    </submittedName>
</protein>
<evidence type="ECO:0000313" key="7">
    <source>
        <dbReference type="Proteomes" id="UP000000268"/>
    </source>
</evidence>
<dbReference type="AlphaFoldDB" id="B0C004"/>
<name>B0C004_ACAM1</name>
<proteinExistence type="inferred from homology"/>
<dbReference type="PROSITE" id="PS50983">
    <property type="entry name" value="FE_B12_PBP"/>
    <property type="match status" value="1"/>
</dbReference>
<dbReference type="HOGENOM" id="CLU_038034_0_2_3"/>
<dbReference type="SUPFAM" id="SSF53807">
    <property type="entry name" value="Helical backbone' metal receptor"/>
    <property type="match status" value="1"/>
</dbReference>
<reference evidence="6 7" key="1">
    <citation type="journal article" date="2008" name="Proc. Natl. Acad. Sci. U.S.A.">
        <title>Niche adaptation and genome expansion in the chlorophyll d-producing cyanobacterium Acaryochloris marina.</title>
        <authorList>
            <person name="Swingley W.D."/>
            <person name="Chen M."/>
            <person name="Cheung P.C."/>
            <person name="Conrad A.L."/>
            <person name="Dejesa L.C."/>
            <person name="Hao J."/>
            <person name="Honchak B.M."/>
            <person name="Karbach L.E."/>
            <person name="Kurdoglu A."/>
            <person name="Lahiri S."/>
            <person name="Mastrian S.D."/>
            <person name="Miyashita H."/>
            <person name="Page L."/>
            <person name="Ramakrishna P."/>
            <person name="Satoh S."/>
            <person name="Sattley W.M."/>
            <person name="Shimada Y."/>
            <person name="Taylor H.L."/>
            <person name="Tomo T."/>
            <person name="Tsuchiya T."/>
            <person name="Wang Z.T."/>
            <person name="Raymond J."/>
            <person name="Mimuro M."/>
            <person name="Blankenship R.E."/>
            <person name="Touchman J.W."/>
        </authorList>
    </citation>
    <scope>NUCLEOTIDE SEQUENCE [LARGE SCALE GENOMIC DNA]</scope>
    <source>
        <strain evidence="7">MBIC 11017</strain>
    </source>
</reference>
<dbReference type="InterPro" id="IPR051313">
    <property type="entry name" value="Bact_iron-sidero_bind"/>
</dbReference>
<evidence type="ECO:0000256" key="2">
    <source>
        <dbReference type="ARBA" id="ARBA00008814"/>
    </source>
</evidence>
<dbReference type="CDD" id="cd01146">
    <property type="entry name" value="FhuD"/>
    <property type="match status" value="1"/>
</dbReference>
<dbReference type="KEGG" id="amr:AM1_3357"/>
<comment type="similarity">
    <text evidence="2">Belongs to the bacterial solute-binding protein 8 family.</text>
</comment>
<dbReference type="EMBL" id="CP000828">
    <property type="protein sequence ID" value="ABW28351.1"/>
    <property type="molecule type" value="Genomic_DNA"/>
</dbReference>
<dbReference type="Pfam" id="PF01497">
    <property type="entry name" value="Peripla_BP_2"/>
    <property type="match status" value="1"/>
</dbReference>
<dbReference type="STRING" id="329726.AM1_3357"/>
<keyword evidence="7" id="KW-1185">Reference proteome</keyword>
<dbReference type="Proteomes" id="UP000000268">
    <property type="component" value="Chromosome"/>
</dbReference>
<evidence type="ECO:0000313" key="6">
    <source>
        <dbReference type="EMBL" id="ABW28351.1"/>
    </source>
</evidence>
<dbReference type="GO" id="GO:1901678">
    <property type="term" value="P:iron coordination entity transport"/>
    <property type="evidence" value="ECO:0007669"/>
    <property type="project" value="UniProtKB-ARBA"/>
</dbReference>
<gene>
    <name evidence="6" type="ordered locus">AM1_3357</name>
</gene>
<dbReference type="GO" id="GO:0030288">
    <property type="term" value="C:outer membrane-bounded periplasmic space"/>
    <property type="evidence" value="ECO:0007669"/>
    <property type="project" value="TreeGrafter"/>
</dbReference>
<accession>B0C004</accession>
<dbReference type="eggNOG" id="COG0614">
    <property type="taxonomic scope" value="Bacteria"/>
</dbReference>
<dbReference type="InterPro" id="IPR002491">
    <property type="entry name" value="ABC_transptr_periplasmic_BD"/>
</dbReference>
<feature type="domain" description="Fe/B12 periplasmic-binding" evidence="5">
    <location>
        <begin position="82"/>
        <end position="341"/>
    </location>
</feature>
<keyword evidence="4" id="KW-0732">Signal</keyword>